<feature type="compositionally biased region" description="Low complexity" evidence="1">
    <location>
        <begin position="1"/>
        <end position="15"/>
    </location>
</feature>
<accession>A0A5C6BAB3</accession>
<dbReference type="Proteomes" id="UP000320176">
    <property type="component" value="Unassembled WGS sequence"/>
</dbReference>
<comment type="caution">
    <text evidence="2">The sequence shown here is derived from an EMBL/GenBank/DDBJ whole genome shotgun (WGS) entry which is preliminary data.</text>
</comment>
<gene>
    <name evidence="2" type="ORF">Pla52n_08010</name>
</gene>
<organism evidence="2 3">
    <name type="scientific">Stieleria varia</name>
    <dbReference type="NCBI Taxonomy" id="2528005"/>
    <lineage>
        <taxon>Bacteria</taxon>
        <taxon>Pseudomonadati</taxon>
        <taxon>Planctomycetota</taxon>
        <taxon>Planctomycetia</taxon>
        <taxon>Pirellulales</taxon>
        <taxon>Pirellulaceae</taxon>
        <taxon>Stieleria</taxon>
    </lineage>
</organism>
<dbReference type="RefSeq" id="WP_146518301.1">
    <property type="nucleotide sequence ID" value="NZ_CP151726.1"/>
</dbReference>
<dbReference type="PANTHER" id="PTHR30189:SF1">
    <property type="entry name" value="LPS-ASSEMBLY PROTEIN LPTD"/>
    <property type="match status" value="1"/>
</dbReference>
<dbReference type="EMBL" id="SJPN01000001">
    <property type="protein sequence ID" value="TWU08219.1"/>
    <property type="molecule type" value="Genomic_DNA"/>
</dbReference>
<keyword evidence="3" id="KW-1185">Reference proteome</keyword>
<dbReference type="OrthoDB" id="251461at2"/>
<dbReference type="InterPro" id="IPR050218">
    <property type="entry name" value="LptD"/>
</dbReference>
<reference evidence="2 3" key="1">
    <citation type="submission" date="2019-02" db="EMBL/GenBank/DDBJ databases">
        <title>Deep-cultivation of Planctomycetes and their phenomic and genomic characterization uncovers novel biology.</title>
        <authorList>
            <person name="Wiegand S."/>
            <person name="Jogler M."/>
            <person name="Boedeker C."/>
            <person name="Pinto D."/>
            <person name="Vollmers J."/>
            <person name="Rivas-Marin E."/>
            <person name="Kohn T."/>
            <person name="Peeters S.H."/>
            <person name="Heuer A."/>
            <person name="Rast P."/>
            <person name="Oberbeckmann S."/>
            <person name="Bunk B."/>
            <person name="Jeske O."/>
            <person name="Meyerdierks A."/>
            <person name="Storesund J.E."/>
            <person name="Kallscheuer N."/>
            <person name="Luecker S."/>
            <person name="Lage O.M."/>
            <person name="Pohl T."/>
            <person name="Merkel B.J."/>
            <person name="Hornburger P."/>
            <person name="Mueller R.-W."/>
            <person name="Bruemmer F."/>
            <person name="Labrenz M."/>
            <person name="Spormann A.M."/>
            <person name="Op Den Camp H."/>
            <person name="Overmann J."/>
            <person name="Amann R."/>
            <person name="Jetten M.S.M."/>
            <person name="Mascher T."/>
            <person name="Medema M.H."/>
            <person name="Devos D.P."/>
            <person name="Kaster A.-K."/>
            <person name="Ovreas L."/>
            <person name="Rohde M."/>
            <person name="Galperin M.Y."/>
            <person name="Jogler C."/>
        </authorList>
    </citation>
    <scope>NUCLEOTIDE SEQUENCE [LARGE SCALE GENOMIC DNA]</scope>
    <source>
        <strain evidence="2 3">Pla52n</strain>
    </source>
</reference>
<evidence type="ECO:0008006" key="4">
    <source>
        <dbReference type="Google" id="ProtNLM"/>
    </source>
</evidence>
<dbReference type="AlphaFoldDB" id="A0A5C6BAB3"/>
<protein>
    <recommendedName>
        <fullName evidence="4">LPS-assembly protein LptD</fullName>
    </recommendedName>
</protein>
<sequence length="1075" mass="119080">MSQQLAAPQLAAEQPHSPADLRPVPSRSAVPEAAVGQPIAAGATTVHRWQVGDAQISWLVGESWLIHGANRFSADSILIVTDGPRSRVRNRVVLERARLESGDVILADPKNADPTHANPTPVAYTWYTNDEPSVQAPNYRGKPDQSPFLMQFLPPQPASRSQVPQNHPVAQVQFTQPVPDPNFSPPEFSNPEFSAPAVTIPQDGMILDANDGAATFTDPTFTVPQPFVAPQNGLPLAVEPEFPTVYPDGATTGGMPFFFGGGTKAVVVSKRGSTETPEITNTFIPETGENIMVARGGVTVRIDDVAAQLPSGEIMNFGTVTLSADRIVGWFPPIREMLRGGEGISGGEGELYLEGDIVFRQGERIIYAESMYYNVVRETGMVLNAEAITTVPEFEGVVRLKADVLQQVASGNFVAFDAAITTSRLGVPRYWLQSEQLRLTQRMETGVDERTGRPTISREPFVTSDNNFVFISGVPLLYWPRFSTRLERPAFYLTDVKINNDNAFGTQVMLEWDLFQLFGFNNPPKGVDWRLSTDYLSDRGPAVGTSLDYTLPGLLGLPGPVRGMFDAWVIDDDGNDRLGQGRLDLPPEETVRGRALMRHRHYLPADFELIGELGWISDRNFLEQYLEQEWDQDVDHRTALRLRKYHHNQMIDLSASVQTNDFFAMTEDLPRLDHYLLGASILGDRVTWSMNNRVGYQRLNPAAAPTNPAEAATYFPLPGEVDRQGIVASTRQQLSTTIPVGPVNVRPIASFEAAHYGEAADGDSLTRLLGQGGVTMSMQMQRIDPTIQSSLLNLRGIAHRLEWTAEYWYADSDTNLDELPLYDPLDDDSQEQFRRRFIGDLFGGTLPDQFDPRLHALRQNTQRWVTGPSDVIADDLQQFRVGLNQRFQTKRGLPGRERIVDFLQLDMQTTFFANENDVNFGESIGPTTYDARYHIGDRFSLLSDGYFEWFDNGLRSVSAGIRSSRPGIGDWYVGLMSLEGPISSTVARSSVDYRMNEKWIFSGGTTYDFGATGNVGQSFGLTRIGESALIRLSVNVDSGRDNVGFKFLIEPRFFARNLGRIGGGLIPPPGLEGLE</sequence>
<evidence type="ECO:0000313" key="2">
    <source>
        <dbReference type="EMBL" id="TWU08219.1"/>
    </source>
</evidence>
<evidence type="ECO:0000256" key="1">
    <source>
        <dbReference type="SAM" id="MobiDB-lite"/>
    </source>
</evidence>
<proteinExistence type="predicted"/>
<dbReference type="PANTHER" id="PTHR30189">
    <property type="entry name" value="LPS-ASSEMBLY PROTEIN"/>
    <property type="match status" value="1"/>
</dbReference>
<feature type="region of interest" description="Disordered" evidence="1">
    <location>
        <begin position="1"/>
        <end position="33"/>
    </location>
</feature>
<dbReference type="GO" id="GO:0009279">
    <property type="term" value="C:cell outer membrane"/>
    <property type="evidence" value="ECO:0007669"/>
    <property type="project" value="TreeGrafter"/>
</dbReference>
<evidence type="ECO:0000313" key="3">
    <source>
        <dbReference type="Proteomes" id="UP000320176"/>
    </source>
</evidence>
<name>A0A5C6BAB3_9BACT</name>
<dbReference type="GO" id="GO:1990351">
    <property type="term" value="C:transporter complex"/>
    <property type="evidence" value="ECO:0007669"/>
    <property type="project" value="TreeGrafter"/>
</dbReference>